<comment type="caution">
    <text evidence="1">The sequence shown here is derived from an EMBL/GenBank/DDBJ whole genome shotgun (WGS) entry which is preliminary data.</text>
</comment>
<keyword evidence="2" id="KW-1185">Reference proteome</keyword>
<evidence type="ECO:0000313" key="1">
    <source>
        <dbReference type="EMBL" id="KAK0058626.1"/>
    </source>
</evidence>
<organism evidence="1 2">
    <name type="scientific">Biomphalaria pfeifferi</name>
    <name type="common">Bloodfluke planorb</name>
    <name type="synonym">Freshwater snail</name>
    <dbReference type="NCBI Taxonomy" id="112525"/>
    <lineage>
        <taxon>Eukaryota</taxon>
        <taxon>Metazoa</taxon>
        <taxon>Spiralia</taxon>
        <taxon>Lophotrochozoa</taxon>
        <taxon>Mollusca</taxon>
        <taxon>Gastropoda</taxon>
        <taxon>Heterobranchia</taxon>
        <taxon>Euthyneura</taxon>
        <taxon>Panpulmonata</taxon>
        <taxon>Hygrophila</taxon>
        <taxon>Lymnaeoidea</taxon>
        <taxon>Planorbidae</taxon>
        <taxon>Biomphalaria</taxon>
    </lineage>
</organism>
<protein>
    <submittedName>
        <fullName evidence="1">Uncharacterized protein</fullName>
    </submittedName>
</protein>
<accession>A0AAD8FCR5</accession>
<dbReference type="Proteomes" id="UP001233172">
    <property type="component" value="Unassembled WGS sequence"/>
</dbReference>
<sequence length="73" mass="8509">MVLEISYYVYDDVDTEQNFRANDVGNEHNLECSLKEVNRLSQLNCTPREENQIVLEIFNVSFQTFQITFGPCS</sequence>
<evidence type="ECO:0000313" key="2">
    <source>
        <dbReference type="Proteomes" id="UP001233172"/>
    </source>
</evidence>
<feature type="non-terminal residue" evidence="1">
    <location>
        <position position="73"/>
    </location>
</feature>
<dbReference type="AlphaFoldDB" id="A0AAD8FCR5"/>
<reference evidence="1" key="2">
    <citation type="submission" date="2023-04" db="EMBL/GenBank/DDBJ databases">
        <authorList>
            <person name="Bu L."/>
            <person name="Lu L."/>
            <person name="Laidemitt M.R."/>
            <person name="Zhang S.M."/>
            <person name="Mutuku M."/>
            <person name="Mkoji G."/>
            <person name="Steinauer M."/>
            <person name="Loker E.S."/>
        </authorList>
    </citation>
    <scope>NUCLEOTIDE SEQUENCE</scope>
    <source>
        <strain evidence="1">KasaAsao</strain>
        <tissue evidence="1">Whole Snail</tissue>
    </source>
</reference>
<dbReference type="EMBL" id="JASAOG010000047">
    <property type="protein sequence ID" value="KAK0058626.1"/>
    <property type="molecule type" value="Genomic_DNA"/>
</dbReference>
<name>A0AAD8FCR5_BIOPF</name>
<gene>
    <name evidence="1" type="ORF">Bpfe_011931</name>
</gene>
<reference evidence="1" key="1">
    <citation type="journal article" date="2023" name="PLoS Negl. Trop. Dis.">
        <title>A genome sequence for Biomphalaria pfeifferi, the major vector snail for the human-infecting parasite Schistosoma mansoni.</title>
        <authorList>
            <person name="Bu L."/>
            <person name="Lu L."/>
            <person name="Laidemitt M.R."/>
            <person name="Zhang S.M."/>
            <person name="Mutuku M."/>
            <person name="Mkoji G."/>
            <person name="Steinauer M."/>
            <person name="Loker E.S."/>
        </authorList>
    </citation>
    <scope>NUCLEOTIDE SEQUENCE</scope>
    <source>
        <strain evidence="1">KasaAsao</strain>
    </source>
</reference>
<proteinExistence type="predicted"/>